<feature type="domain" description="FAD-binding FR-type" evidence="6">
    <location>
        <begin position="111"/>
        <end position="211"/>
    </location>
</feature>
<dbReference type="Gene3D" id="3.40.50.80">
    <property type="entry name" value="Nucleotide-binding domain of ferredoxin-NADP reductase (FNR) module"/>
    <property type="match status" value="1"/>
</dbReference>
<organism evidence="7 8">
    <name type="scientific">Alicyclobacillus fastidiosus</name>
    <dbReference type="NCBI Taxonomy" id="392011"/>
    <lineage>
        <taxon>Bacteria</taxon>
        <taxon>Bacillati</taxon>
        <taxon>Bacillota</taxon>
        <taxon>Bacilli</taxon>
        <taxon>Bacillales</taxon>
        <taxon>Alicyclobacillaceae</taxon>
        <taxon>Alicyclobacillus</taxon>
    </lineage>
</organism>
<dbReference type="Pfam" id="PF00175">
    <property type="entry name" value="NAD_binding_1"/>
    <property type="match status" value="1"/>
</dbReference>
<dbReference type="Gene3D" id="3.10.20.30">
    <property type="match status" value="1"/>
</dbReference>
<dbReference type="EMBL" id="JBDXSU010000021">
    <property type="protein sequence ID" value="MFB5192375.1"/>
    <property type="molecule type" value="Genomic_DNA"/>
</dbReference>
<proteinExistence type="predicted"/>
<dbReference type="InterPro" id="IPR012675">
    <property type="entry name" value="Beta-grasp_dom_sf"/>
</dbReference>
<dbReference type="InterPro" id="IPR017938">
    <property type="entry name" value="Riboflavin_synthase-like_b-brl"/>
</dbReference>
<dbReference type="Proteomes" id="UP001579974">
    <property type="component" value="Unassembled WGS sequence"/>
</dbReference>
<dbReference type="Pfam" id="PF00111">
    <property type="entry name" value="Fer2"/>
    <property type="match status" value="1"/>
</dbReference>
<dbReference type="InterPro" id="IPR006058">
    <property type="entry name" value="2Fe2S_fd_BS"/>
</dbReference>
<dbReference type="PROSITE" id="PS51384">
    <property type="entry name" value="FAD_FR"/>
    <property type="match status" value="1"/>
</dbReference>
<dbReference type="Pfam" id="PF00970">
    <property type="entry name" value="FAD_binding_6"/>
    <property type="match status" value="1"/>
</dbReference>
<keyword evidence="8" id="KW-1185">Reference proteome</keyword>
<dbReference type="SUPFAM" id="SSF52343">
    <property type="entry name" value="Ferredoxin reductase-like, C-terminal NADP-linked domain"/>
    <property type="match status" value="1"/>
</dbReference>
<keyword evidence="3" id="KW-0274">FAD</keyword>
<dbReference type="PRINTS" id="PR00371">
    <property type="entry name" value="FPNCR"/>
</dbReference>
<keyword evidence="4" id="KW-0408">Iron</keyword>
<dbReference type="InterPro" id="IPR001709">
    <property type="entry name" value="Flavoprot_Pyr_Nucl_cyt_Rdtase"/>
</dbReference>
<feature type="domain" description="2Fe-2S ferredoxin-type" evidence="5">
    <location>
        <begin position="9"/>
        <end position="102"/>
    </location>
</feature>
<dbReference type="InterPro" id="IPR039261">
    <property type="entry name" value="FNR_nucleotide-bd"/>
</dbReference>
<gene>
    <name evidence="7" type="ORF">KKP3000_001574</name>
</gene>
<dbReference type="PANTHER" id="PTHR43644">
    <property type="entry name" value="NA(+)-TRANSLOCATING NADH-QUINONE REDUCTASE SUBUNIT"/>
    <property type="match status" value="1"/>
</dbReference>
<keyword evidence="1" id="KW-0813">Transport</keyword>
<dbReference type="InterPro" id="IPR008333">
    <property type="entry name" value="Cbr1-like_FAD-bd_dom"/>
</dbReference>
<accession>A0ABV5AKQ2</accession>
<reference evidence="7 8" key="1">
    <citation type="journal article" date="2024" name="Int. J. Mol. Sci.">
        <title>Exploration of Alicyclobacillus spp. Genome in Search of Antibiotic Resistance.</title>
        <authorList>
            <person name="Bucka-Kolendo J."/>
            <person name="Kiousi D.E."/>
            <person name="Dekowska A."/>
            <person name="Mikolajczuk-Szczyrba A."/>
            <person name="Karadedos D.M."/>
            <person name="Michael P."/>
            <person name="Galanis A."/>
            <person name="Sokolowska B."/>
        </authorList>
    </citation>
    <scope>NUCLEOTIDE SEQUENCE [LARGE SCALE GENOMIC DNA]</scope>
    <source>
        <strain evidence="7 8">KKP 3000</strain>
    </source>
</reference>
<dbReference type="InterPro" id="IPR036010">
    <property type="entry name" value="2Fe-2S_ferredoxin-like_sf"/>
</dbReference>
<evidence type="ECO:0000313" key="8">
    <source>
        <dbReference type="Proteomes" id="UP001579974"/>
    </source>
</evidence>
<dbReference type="PANTHER" id="PTHR43644:SF1">
    <property type="entry name" value="NAD(P)H-FLAVIN REDUCTASE"/>
    <property type="match status" value="1"/>
</dbReference>
<dbReference type="CDD" id="cd00207">
    <property type="entry name" value="fer2"/>
    <property type="match status" value="1"/>
</dbReference>
<dbReference type="InterPro" id="IPR017927">
    <property type="entry name" value="FAD-bd_FR_type"/>
</dbReference>
<comment type="caution">
    <text evidence="7">The sequence shown here is derived from an EMBL/GenBank/DDBJ whole genome shotgun (WGS) entry which is preliminary data.</text>
</comment>
<name>A0ABV5AKQ2_9BACL</name>
<evidence type="ECO:0000256" key="1">
    <source>
        <dbReference type="ARBA" id="ARBA00022448"/>
    </source>
</evidence>
<protein>
    <submittedName>
        <fullName evidence="7">FAD-binding oxidoreductase</fullName>
    </submittedName>
</protein>
<dbReference type="InterPro" id="IPR001041">
    <property type="entry name" value="2Fe-2S_ferredoxin-type"/>
</dbReference>
<evidence type="ECO:0000259" key="6">
    <source>
        <dbReference type="PROSITE" id="PS51384"/>
    </source>
</evidence>
<dbReference type="Gene3D" id="2.40.30.10">
    <property type="entry name" value="Translation factors"/>
    <property type="match status" value="1"/>
</dbReference>
<dbReference type="PROSITE" id="PS00197">
    <property type="entry name" value="2FE2S_FER_1"/>
    <property type="match status" value="1"/>
</dbReference>
<dbReference type="PRINTS" id="PR00410">
    <property type="entry name" value="PHEHYDRXLASE"/>
</dbReference>
<evidence type="ECO:0000259" key="5">
    <source>
        <dbReference type="PROSITE" id="PS51085"/>
    </source>
</evidence>
<evidence type="ECO:0000256" key="3">
    <source>
        <dbReference type="ARBA" id="ARBA00022827"/>
    </source>
</evidence>
<dbReference type="SUPFAM" id="SSF63380">
    <property type="entry name" value="Riboflavin synthase domain-like"/>
    <property type="match status" value="1"/>
</dbReference>
<dbReference type="InterPro" id="IPR001433">
    <property type="entry name" value="OxRdtase_FAD/NAD-bd"/>
</dbReference>
<keyword evidence="2" id="KW-0285">Flavoprotein</keyword>
<dbReference type="RefSeq" id="WP_275473358.1">
    <property type="nucleotide sequence ID" value="NZ_CP162940.1"/>
</dbReference>
<evidence type="ECO:0000313" key="7">
    <source>
        <dbReference type="EMBL" id="MFB5192375.1"/>
    </source>
</evidence>
<sequence length="342" mass="38352">MSIMNIGTEKFSIRMEPSGVEVRCGSDQTVLDAAIRSGMSVPYGCRHGNCSSCKAKVVDGDYELMNRVSEFALMEFERQEGYILMCSTWPRSDMIMEVEEDEEPGLQLFPVCDFSGEVVSNERVTPDIHVIRIQLNEPRDIPYAAGQYFEFDVPGLEETRAYSMASEYASSGLVEFHVKLIQQGRGSSYLTSLRSGDVVSGSGPFGRMQLRSLDNDIVFVAGGSGLAPIKALLESAFAQGFTRQAWLFYGARTSKDLYLTEQWYDWEQKYPNFHFIPALSNREDGEAWDGKEGFIAEVMAQSFESLNDTVAYLCGPPIMIQTTLKSLYKLGVRSSSIYYDEF</sequence>
<dbReference type="SUPFAM" id="SSF54292">
    <property type="entry name" value="2Fe-2S ferredoxin-like"/>
    <property type="match status" value="1"/>
</dbReference>
<evidence type="ECO:0000256" key="2">
    <source>
        <dbReference type="ARBA" id="ARBA00022630"/>
    </source>
</evidence>
<dbReference type="PROSITE" id="PS51085">
    <property type="entry name" value="2FE2S_FER_2"/>
    <property type="match status" value="1"/>
</dbReference>
<evidence type="ECO:0000256" key="4">
    <source>
        <dbReference type="ARBA" id="ARBA00023004"/>
    </source>
</evidence>